<feature type="domain" description="HTH luxR-type" evidence="4">
    <location>
        <begin position="31"/>
        <end position="96"/>
    </location>
</feature>
<keyword evidence="1" id="KW-0805">Transcription regulation</keyword>
<dbReference type="InterPro" id="IPR000792">
    <property type="entry name" value="Tscrpt_reg_LuxR_C"/>
</dbReference>
<dbReference type="PRINTS" id="PR00038">
    <property type="entry name" value="HTHLUXR"/>
</dbReference>
<dbReference type="SUPFAM" id="SSF46894">
    <property type="entry name" value="C-terminal effector domain of the bipartite response regulators"/>
    <property type="match status" value="1"/>
</dbReference>
<dbReference type="OrthoDB" id="161302at2"/>
<keyword evidence="6" id="KW-1185">Reference proteome</keyword>
<evidence type="ECO:0000256" key="3">
    <source>
        <dbReference type="ARBA" id="ARBA00023163"/>
    </source>
</evidence>
<evidence type="ECO:0000256" key="1">
    <source>
        <dbReference type="ARBA" id="ARBA00023015"/>
    </source>
</evidence>
<organism evidence="5 6">
    <name type="scientific">Paraconexibacter algicola</name>
    <dbReference type="NCBI Taxonomy" id="2133960"/>
    <lineage>
        <taxon>Bacteria</taxon>
        <taxon>Bacillati</taxon>
        <taxon>Actinomycetota</taxon>
        <taxon>Thermoleophilia</taxon>
        <taxon>Solirubrobacterales</taxon>
        <taxon>Paraconexibacteraceae</taxon>
        <taxon>Paraconexibacter</taxon>
    </lineage>
</organism>
<accession>A0A2T4UNG0</accession>
<dbReference type="InterPro" id="IPR016032">
    <property type="entry name" value="Sig_transdc_resp-reg_C-effctor"/>
</dbReference>
<name>A0A2T4UNG0_9ACTN</name>
<evidence type="ECO:0000313" key="6">
    <source>
        <dbReference type="Proteomes" id="UP000240739"/>
    </source>
</evidence>
<dbReference type="SMART" id="SM00421">
    <property type="entry name" value="HTH_LUXR"/>
    <property type="match status" value="1"/>
</dbReference>
<evidence type="ECO:0000256" key="2">
    <source>
        <dbReference type="ARBA" id="ARBA00023125"/>
    </source>
</evidence>
<keyword evidence="2" id="KW-0238">DNA-binding</keyword>
<dbReference type="PROSITE" id="PS50043">
    <property type="entry name" value="HTH_LUXR_2"/>
    <property type="match status" value="1"/>
</dbReference>
<dbReference type="PROSITE" id="PS00622">
    <property type="entry name" value="HTH_LUXR_1"/>
    <property type="match status" value="1"/>
</dbReference>
<dbReference type="PANTHER" id="PTHR44688:SF16">
    <property type="entry name" value="DNA-BINDING TRANSCRIPTIONAL ACTIVATOR DEVR_DOSR"/>
    <property type="match status" value="1"/>
</dbReference>
<dbReference type="InterPro" id="IPR036388">
    <property type="entry name" value="WH-like_DNA-bd_sf"/>
</dbReference>
<evidence type="ECO:0000313" key="5">
    <source>
        <dbReference type="EMBL" id="PTL60754.1"/>
    </source>
</evidence>
<dbReference type="GO" id="GO:0006355">
    <property type="term" value="P:regulation of DNA-templated transcription"/>
    <property type="evidence" value="ECO:0007669"/>
    <property type="project" value="InterPro"/>
</dbReference>
<dbReference type="GO" id="GO:0003677">
    <property type="term" value="F:DNA binding"/>
    <property type="evidence" value="ECO:0007669"/>
    <property type="project" value="UniProtKB-KW"/>
</dbReference>
<dbReference type="Pfam" id="PF00196">
    <property type="entry name" value="GerE"/>
    <property type="match status" value="1"/>
</dbReference>
<dbReference type="Proteomes" id="UP000240739">
    <property type="component" value="Unassembled WGS sequence"/>
</dbReference>
<dbReference type="Gene3D" id="1.10.10.10">
    <property type="entry name" value="Winged helix-like DNA-binding domain superfamily/Winged helix DNA-binding domain"/>
    <property type="match status" value="1"/>
</dbReference>
<evidence type="ECO:0000259" key="4">
    <source>
        <dbReference type="PROSITE" id="PS50043"/>
    </source>
</evidence>
<proteinExistence type="predicted"/>
<protein>
    <recommendedName>
        <fullName evidence="4">HTH luxR-type domain-containing protein</fullName>
    </recommendedName>
</protein>
<dbReference type="EMBL" id="PYYB01000001">
    <property type="protein sequence ID" value="PTL60754.1"/>
    <property type="molecule type" value="Genomic_DNA"/>
</dbReference>
<gene>
    <name evidence="5" type="ORF">C7Y72_07580</name>
</gene>
<comment type="caution">
    <text evidence="5">The sequence shown here is derived from an EMBL/GenBank/DDBJ whole genome shotgun (WGS) entry which is preliminary data.</text>
</comment>
<keyword evidence="3" id="KW-0804">Transcription</keyword>
<dbReference type="CDD" id="cd06170">
    <property type="entry name" value="LuxR_C_like"/>
    <property type="match status" value="1"/>
</dbReference>
<reference evidence="5 6" key="1">
    <citation type="submission" date="2018-03" db="EMBL/GenBank/DDBJ databases">
        <title>Aquarubrobacter algicola gen. nov., sp. nov., a novel actinobacterium isolated from shallow eutrophic lake during the end of cyanobacterial harmful algal blooms.</title>
        <authorList>
            <person name="Chun S.J."/>
        </authorList>
    </citation>
    <scope>NUCLEOTIDE SEQUENCE [LARGE SCALE GENOMIC DNA]</scope>
    <source>
        <strain evidence="5 6">Seoho-28</strain>
    </source>
</reference>
<dbReference type="AlphaFoldDB" id="A0A2T4UNG0"/>
<sequence length="104" mass="11271">MCTEDIDLVRHEPIAAPGAGGARAAATARPATRIDGLLTAREREVLELMASGATNTGVAQRLVISEGTVKSHVKHILRKLRVANRAEAVSRYLHMVHRERRAGL</sequence>
<dbReference type="PANTHER" id="PTHR44688">
    <property type="entry name" value="DNA-BINDING TRANSCRIPTIONAL ACTIVATOR DEVR_DOSR"/>
    <property type="match status" value="1"/>
</dbReference>